<dbReference type="CDD" id="cd22976">
    <property type="entry name" value="DD_EFCAB10"/>
    <property type="match status" value="1"/>
</dbReference>
<dbReference type="EMBL" id="CAJNNW010032189">
    <property type="protein sequence ID" value="CAE8711672.1"/>
    <property type="molecule type" value="Genomic_DNA"/>
</dbReference>
<reference evidence="1" key="1">
    <citation type="submission" date="2021-02" db="EMBL/GenBank/DDBJ databases">
        <authorList>
            <person name="Dougan E. K."/>
            <person name="Rhodes N."/>
            <person name="Thang M."/>
            <person name="Chan C."/>
        </authorList>
    </citation>
    <scope>NUCLEOTIDE SEQUENCE</scope>
</reference>
<dbReference type="OrthoDB" id="10260455at2759"/>
<dbReference type="PANTHER" id="PTHR21847">
    <property type="entry name" value="EF-HAND CALCIUM-BINDING DOMAIN-CONTAINING PROTEIN 10"/>
    <property type="match status" value="1"/>
</dbReference>
<evidence type="ECO:0000313" key="2">
    <source>
        <dbReference type="EMBL" id="CAE8711672.1"/>
    </source>
</evidence>
<dbReference type="EMBL" id="CAJNNV010007401">
    <property type="protein sequence ID" value="CAE8594891.1"/>
    <property type="molecule type" value="Genomic_DNA"/>
</dbReference>
<keyword evidence="3" id="KW-1185">Reference proteome</keyword>
<dbReference type="InterPro" id="IPR049760">
    <property type="entry name" value="DD_EFCAB10"/>
</dbReference>
<accession>A0A813E7H7</accession>
<dbReference type="Proteomes" id="UP000626109">
    <property type="component" value="Unassembled WGS sequence"/>
</dbReference>
<dbReference type="OMA" id="TMFDMWD"/>
<evidence type="ECO:0000313" key="1">
    <source>
        <dbReference type="EMBL" id="CAE8594891.1"/>
    </source>
</evidence>
<name>A0A813E7H7_POLGL</name>
<dbReference type="AlphaFoldDB" id="A0A813E7H7"/>
<evidence type="ECO:0000313" key="3">
    <source>
        <dbReference type="Proteomes" id="UP000654075"/>
    </source>
</evidence>
<dbReference type="InterPro" id="IPR039879">
    <property type="entry name" value="EFC10"/>
</dbReference>
<sequence length="160" mass="17976">MAGAEARVQEVPVYEKLGISEDSYEHSTGMQQAHAYLQKHQIPKLMESLLARAALERPPDLRRFLIVALHDLKAMKGMPSMGIFTPEDLSTMFDMWDEQKEGKIPAAKVADTLRALDCCQGKEDDVVRKLEEQGKSLLDKASFVKTIRLELEAAMDDLNT</sequence>
<gene>
    <name evidence="1" type="ORF">PGLA1383_LOCUS13413</name>
    <name evidence="2" type="ORF">PGLA2088_LOCUS36607</name>
</gene>
<evidence type="ECO:0008006" key="4">
    <source>
        <dbReference type="Google" id="ProtNLM"/>
    </source>
</evidence>
<dbReference type="PANTHER" id="PTHR21847:SF1">
    <property type="entry name" value="EF-HAND CALCIUM-BINDING DOMAIN-CONTAINING PROTEIN 10"/>
    <property type="match status" value="1"/>
</dbReference>
<organism evidence="1 3">
    <name type="scientific">Polarella glacialis</name>
    <name type="common">Dinoflagellate</name>
    <dbReference type="NCBI Taxonomy" id="89957"/>
    <lineage>
        <taxon>Eukaryota</taxon>
        <taxon>Sar</taxon>
        <taxon>Alveolata</taxon>
        <taxon>Dinophyceae</taxon>
        <taxon>Suessiales</taxon>
        <taxon>Suessiaceae</taxon>
        <taxon>Polarella</taxon>
    </lineage>
</organism>
<proteinExistence type="predicted"/>
<protein>
    <recommendedName>
        <fullName evidence="4">EF-hand domain-containing protein</fullName>
    </recommendedName>
</protein>
<dbReference type="Proteomes" id="UP000654075">
    <property type="component" value="Unassembled WGS sequence"/>
</dbReference>
<comment type="caution">
    <text evidence="1">The sequence shown here is derived from an EMBL/GenBank/DDBJ whole genome shotgun (WGS) entry which is preliminary data.</text>
</comment>